<evidence type="ECO:0000256" key="1">
    <source>
        <dbReference type="ARBA" id="ARBA00006723"/>
    </source>
</evidence>
<proteinExistence type="inferred from homology"/>
<evidence type="ECO:0000313" key="5">
    <source>
        <dbReference type="EMBL" id="MFC5215379.1"/>
    </source>
</evidence>
<dbReference type="EMBL" id="JBHSKM010000008">
    <property type="protein sequence ID" value="MFC5215379.1"/>
    <property type="molecule type" value="Genomic_DNA"/>
</dbReference>
<sequence>MPFIDVTLGTGRSPEQVRTLIHELTQAAHRAVGAPLASIRVVIREVEPAHWAAGDVTVEERNAQQTANGRSVAPARKGTDT</sequence>
<keyword evidence="6" id="KW-1185">Reference proteome</keyword>
<protein>
    <submittedName>
        <fullName evidence="5">4-oxalocrotonate tautomerase family protein</fullName>
    </submittedName>
</protein>
<keyword evidence="2" id="KW-0413">Isomerase</keyword>
<dbReference type="PANTHER" id="PTHR35530:SF1">
    <property type="entry name" value="2-HYDROXYMUCONATE TAUTOMERASE"/>
    <property type="match status" value="1"/>
</dbReference>
<dbReference type="InterPro" id="IPR014347">
    <property type="entry name" value="Tautomerase/MIF_sf"/>
</dbReference>
<feature type="domain" description="4-oxalocrotonate tautomerase-like" evidence="4">
    <location>
        <begin position="2"/>
        <end position="60"/>
    </location>
</feature>
<evidence type="ECO:0000256" key="2">
    <source>
        <dbReference type="ARBA" id="ARBA00023235"/>
    </source>
</evidence>
<dbReference type="RefSeq" id="WP_380853255.1">
    <property type="nucleotide sequence ID" value="NZ_JBHSKM010000008.1"/>
</dbReference>
<comment type="similarity">
    <text evidence="1">Belongs to the 4-oxalocrotonate tautomerase family.</text>
</comment>
<organism evidence="5 6">
    <name type="scientific">Streptomyces coerulescens</name>
    <dbReference type="NCBI Taxonomy" id="29304"/>
    <lineage>
        <taxon>Bacteria</taxon>
        <taxon>Bacillati</taxon>
        <taxon>Actinomycetota</taxon>
        <taxon>Actinomycetes</taxon>
        <taxon>Kitasatosporales</taxon>
        <taxon>Streptomycetaceae</taxon>
        <taxon>Streptomyces</taxon>
    </lineage>
</organism>
<comment type="caution">
    <text evidence="5">The sequence shown here is derived from an EMBL/GenBank/DDBJ whole genome shotgun (WGS) entry which is preliminary data.</text>
</comment>
<gene>
    <name evidence="5" type="ORF">ACFPQ9_16170</name>
</gene>
<evidence type="ECO:0000259" key="4">
    <source>
        <dbReference type="Pfam" id="PF01361"/>
    </source>
</evidence>
<evidence type="ECO:0000256" key="3">
    <source>
        <dbReference type="SAM" id="MobiDB-lite"/>
    </source>
</evidence>
<reference evidence="6" key="1">
    <citation type="journal article" date="2019" name="Int. J. Syst. Evol. Microbiol.">
        <title>The Global Catalogue of Microorganisms (GCM) 10K type strain sequencing project: providing services to taxonomists for standard genome sequencing and annotation.</title>
        <authorList>
            <consortium name="The Broad Institute Genomics Platform"/>
            <consortium name="The Broad Institute Genome Sequencing Center for Infectious Disease"/>
            <person name="Wu L."/>
            <person name="Ma J."/>
        </authorList>
    </citation>
    <scope>NUCLEOTIDE SEQUENCE [LARGE SCALE GENOMIC DNA]</scope>
    <source>
        <strain evidence="6">KCTC 42586</strain>
    </source>
</reference>
<dbReference type="Pfam" id="PF01361">
    <property type="entry name" value="Tautomerase"/>
    <property type="match status" value="1"/>
</dbReference>
<dbReference type="InterPro" id="IPR004370">
    <property type="entry name" value="4-OT-like_dom"/>
</dbReference>
<name>A0ABW0CHQ4_STRCD</name>
<feature type="region of interest" description="Disordered" evidence="3">
    <location>
        <begin position="58"/>
        <end position="81"/>
    </location>
</feature>
<dbReference type="Gene3D" id="3.30.429.10">
    <property type="entry name" value="Macrophage Migration Inhibitory Factor"/>
    <property type="match status" value="1"/>
</dbReference>
<dbReference type="PANTHER" id="PTHR35530">
    <property type="entry name" value="TAUTOMERASE-RELATED"/>
    <property type="match status" value="1"/>
</dbReference>
<dbReference type="SUPFAM" id="SSF55331">
    <property type="entry name" value="Tautomerase/MIF"/>
    <property type="match status" value="1"/>
</dbReference>
<dbReference type="Proteomes" id="UP001596263">
    <property type="component" value="Unassembled WGS sequence"/>
</dbReference>
<accession>A0ABW0CHQ4</accession>
<evidence type="ECO:0000313" key="6">
    <source>
        <dbReference type="Proteomes" id="UP001596263"/>
    </source>
</evidence>